<accession>A0A6J5S803</accession>
<keyword evidence="2" id="KW-0812">Transmembrane</keyword>
<protein>
    <submittedName>
        <fullName evidence="4">Uncharacterized protein</fullName>
    </submittedName>
</protein>
<keyword evidence="1" id="KW-0175">Coiled coil</keyword>
<dbReference type="EMBL" id="LR798457">
    <property type="protein sequence ID" value="CAB5238143.1"/>
    <property type="molecule type" value="Genomic_DNA"/>
</dbReference>
<dbReference type="EMBL" id="LR797358">
    <property type="protein sequence ID" value="CAB4204994.1"/>
    <property type="molecule type" value="Genomic_DNA"/>
</dbReference>
<evidence type="ECO:0000313" key="5">
    <source>
        <dbReference type="EMBL" id="CAB5238143.1"/>
    </source>
</evidence>
<organism evidence="4">
    <name type="scientific">uncultured Caudovirales phage</name>
    <dbReference type="NCBI Taxonomy" id="2100421"/>
    <lineage>
        <taxon>Viruses</taxon>
        <taxon>Duplodnaviria</taxon>
        <taxon>Heunggongvirae</taxon>
        <taxon>Uroviricota</taxon>
        <taxon>Caudoviricetes</taxon>
        <taxon>Peduoviridae</taxon>
        <taxon>Maltschvirus</taxon>
        <taxon>Maltschvirus maltsch</taxon>
    </lineage>
</organism>
<dbReference type="EMBL" id="LR797223">
    <property type="protein sequence ID" value="CAB4195129.1"/>
    <property type="molecule type" value="Genomic_DNA"/>
</dbReference>
<keyword evidence="2" id="KW-1133">Transmembrane helix</keyword>
<evidence type="ECO:0000256" key="2">
    <source>
        <dbReference type="SAM" id="Phobius"/>
    </source>
</evidence>
<evidence type="ECO:0000256" key="1">
    <source>
        <dbReference type="SAM" id="Coils"/>
    </source>
</evidence>
<feature type="coiled-coil region" evidence="1">
    <location>
        <begin position="2"/>
        <end position="29"/>
    </location>
</feature>
<name>A0A6J5S803_9CAUD</name>
<gene>
    <name evidence="3" type="ORF">UFOVP1276_58</name>
    <name evidence="4" type="ORF">UFOVP1403_8</name>
    <name evidence="5" type="ORF">UFOVP1507_79</name>
</gene>
<reference evidence="4" key="1">
    <citation type="submission" date="2020-05" db="EMBL/GenBank/DDBJ databases">
        <authorList>
            <person name="Chiriac C."/>
            <person name="Salcher M."/>
            <person name="Ghai R."/>
            <person name="Kavagutti S V."/>
        </authorList>
    </citation>
    <scope>NUCLEOTIDE SEQUENCE</scope>
</reference>
<sequence length="62" mass="7227">MLERTRLIKERNTLEREEAERKQKDKEMKVTIIMNTLWITGASAIIVPLVSVAFHVITNRGF</sequence>
<evidence type="ECO:0000313" key="3">
    <source>
        <dbReference type="EMBL" id="CAB4195129.1"/>
    </source>
</evidence>
<proteinExistence type="predicted"/>
<keyword evidence="2" id="KW-0472">Membrane</keyword>
<evidence type="ECO:0000313" key="4">
    <source>
        <dbReference type="EMBL" id="CAB4204994.1"/>
    </source>
</evidence>
<feature type="transmembrane region" description="Helical" evidence="2">
    <location>
        <begin position="32"/>
        <end position="57"/>
    </location>
</feature>